<evidence type="ECO:0000313" key="1">
    <source>
        <dbReference type="EMBL" id="CAA9451529.1"/>
    </source>
</evidence>
<sequence>MYVDPAIRADFLRERDLLPSPSRSNCAAYALISLGYGSVILLGGPNHPFGGWYAGDPNVNI</sequence>
<organism evidence="1">
    <name type="scientific">uncultured Rubrobacteraceae bacterium</name>
    <dbReference type="NCBI Taxonomy" id="349277"/>
    <lineage>
        <taxon>Bacteria</taxon>
        <taxon>Bacillati</taxon>
        <taxon>Actinomycetota</taxon>
        <taxon>Rubrobacteria</taxon>
        <taxon>Rubrobacterales</taxon>
        <taxon>Rubrobacteraceae</taxon>
        <taxon>environmental samples</taxon>
    </lineage>
</organism>
<proteinExistence type="predicted"/>
<protein>
    <submittedName>
        <fullName evidence="1">Uncharacterized protein</fullName>
    </submittedName>
</protein>
<dbReference type="EMBL" id="CADCVB010000227">
    <property type="protein sequence ID" value="CAA9451529.1"/>
    <property type="molecule type" value="Genomic_DNA"/>
</dbReference>
<name>A0A6J4QYF5_9ACTN</name>
<accession>A0A6J4QYF5</accession>
<dbReference type="AlphaFoldDB" id="A0A6J4QYF5"/>
<gene>
    <name evidence="1" type="ORF">AVDCRST_MAG78-3461</name>
</gene>
<reference evidence="1" key="1">
    <citation type="submission" date="2020-02" db="EMBL/GenBank/DDBJ databases">
        <authorList>
            <person name="Meier V. D."/>
        </authorList>
    </citation>
    <scope>NUCLEOTIDE SEQUENCE</scope>
    <source>
        <strain evidence="1">AVDCRST_MAG78</strain>
    </source>
</reference>